<evidence type="ECO:0000313" key="5">
    <source>
        <dbReference type="EMBL" id="EAR84320.2"/>
    </source>
</evidence>
<keyword evidence="2" id="KW-0547">Nucleotide-binding</keyword>
<dbReference type="InterPro" id="IPR030388">
    <property type="entry name" value="G_ERA_dom"/>
</dbReference>
<dbReference type="STRING" id="312017.I7LT49"/>
<dbReference type="HAMAP" id="MF_00367">
    <property type="entry name" value="GTPase_Era"/>
    <property type="match status" value="1"/>
</dbReference>
<dbReference type="Pfam" id="PF01926">
    <property type="entry name" value="MMR_HSR1"/>
    <property type="match status" value="1"/>
</dbReference>
<dbReference type="InParanoid" id="I7LT49"/>
<dbReference type="GeneID" id="7845571"/>
<dbReference type="PANTHER" id="PTHR42698">
    <property type="entry name" value="GTPASE ERA"/>
    <property type="match status" value="1"/>
</dbReference>
<dbReference type="InterPro" id="IPR005662">
    <property type="entry name" value="GTPase_Era-like"/>
</dbReference>
<dbReference type="GO" id="GO:0000028">
    <property type="term" value="P:ribosomal small subunit assembly"/>
    <property type="evidence" value="ECO:0007669"/>
    <property type="project" value="TreeGrafter"/>
</dbReference>
<dbReference type="GO" id="GO:0005525">
    <property type="term" value="F:GTP binding"/>
    <property type="evidence" value="ECO:0007669"/>
    <property type="project" value="UniProtKB-KW"/>
</dbReference>
<organism evidence="5 6">
    <name type="scientific">Tetrahymena thermophila (strain SB210)</name>
    <dbReference type="NCBI Taxonomy" id="312017"/>
    <lineage>
        <taxon>Eukaryota</taxon>
        <taxon>Sar</taxon>
        <taxon>Alveolata</taxon>
        <taxon>Ciliophora</taxon>
        <taxon>Intramacronucleata</taxon>
        <taxon>Oligohymenophorea</taxon>
        <taxon>Hymenostomatida</taxon>
        <taxon>Tetrahymenina</taxon>
        <taxon>Tetrahymenidae</taxon>
        <taxon>Tetrahymena</taxon>
    </lineage>
</organism>
<dbReference type="InterPro" id="IPR027417">
    <property type="entry name" value="P-loop_NTPase"/>
</dbReference>
<dbReference type="OrthoDB" id="8954335at2759"/>
<keyword evidence="3" id="KW-0342">GTP-binding</keyword>
<dbReference type="EMBL" id="GG662447">
    <property type="protein sequence ID" value="EAR84320.2"/>
    <property type="molecule type" value="Genomic_DNA"/>
</dbReference>
<evidence type="ECO:0000256" key="3">
    <source>
        <dbReference type="ARBA" id="ARBA00023134"/>
    </source>
</evidence>
<evidence type="ECO:0000259" key="4">
    <source>
        <dbReference type="Pfam" id="PF01926"/>
    </source>
</evidence>
<dbReference type="eggNOG" id="KOG1423">
    <property type="taxonomic scope" value="Eukaryota"/>
</dbReference>
<proteinExistence type="inferred from homology"/>
<dbReference type="SUPFAM" id="SSF52540">
    <property type="entry name" value="P-loop containing nucleoside triphosphate hydrolases"/>
    <property type="match status" value="1"/>
</dbReference>
<reference evidence="6" key="1">
    <citation type="journal article" date="2006" name="PLoS Biol.">
        <title>Macronuclear genome sequence of the ciliate Tetrahymena thermophila, a model eukaryote.</title>
        <authorList>
            <person name="Eisen J.A."/>
            <person name="Coyne R.S."/>
            <person name="Wu M."/>
            <person name="Wu D."/>
            <person name="Thiagarajan M."/>
            <person name="Wortman J.R."/>
            <person name="Badger J.H."/>
            <person name="Ren Q."/>
            <person name="Amedeo P."/>
            <person name="Jones K.M."/>
            <person name="Tallon L.J."/>
            <person name="Delcher A.L."/>
            <person name="Salzberg S.L."/>
            <person name="Silva J.C."/>
            <person name="Haas B.J."/>
            <person name="Majoros W.H."/>
            <person name="Farzad M."/>
            <person name="Carlton J.M."/>
            <person name="Smith R.K. Jr."/>
            <person name="Garg J."/>
            <person name="Pearlman R.E."/>
            <person name="Karrer K.M."/>
            <person name="Sun L."/>
            <person name="Manning G."/>
            <person name="Elde N.C."/>
            <person name="Turkewitz A.P."/>
            <person name="Asai D.J."/>
            <person name="Wilkes D.E."/>
            <person name="Wang Y."/>
            <person name="Cai H."/>
            <person name="Collins K."/>
            <person name="Stewart B.A."/>
            <person name="Lee S.R."/>
            <person name="Wilamowska K."/>
            <person name="Weinberg Z."/>
            <person name="Ruzzo W.L."/>
            <person name="Wloga D."/>
            <person name="Gaertig J."/>
            <person name="Frankel J."/>
            <person name="Tsao C.-C."/>
            <person name="Gorovsky M.A."/>
            <person name="Keeling P.J."/>
            <person name="Waller R.F."/>
            <person name="Patron N.J."/>
            <person name="Cherry J.M."/>
            <person name="Stover N.A."/>
            <person name="Krieger C.J."/>
            <person name="del Toro C."/>
            <person name="Ryder H.F."/>
            <person name="Williamson S.C."/>
            <person name="Barbeau R.A."/>
            <person name="Hamilton E.P."/>
            <person name="Orias E."/>
        </authorList>
    </citation>
    <scope>NUCLEOTIDE SEQUENCE [LARGE SCALE GENOMIC DNA]</scope>
    <source>
        <strain evidence="6">SB210</strain>
    </source>
</reference>
<dbReference type="KEGG" id="tet:TTHERM_00716260"/>
<dbReference type="InterPro" id="IPR005225">
    <property type="entry name" value="Small_GTP-bd"/>
</dbReference>
<dbReference type="SUPFAM" id="SSF54814">
    <property type="entry name" value="Prokaryotic type KH domain (KH-domain type II)"/>
    <property type="match status" value="1"/>
</dbReference>
<dbReference type="InterPro" id="IPR015946">
    <property type="entry name" value="KH_dom-like_a/b"/>
</dbReference>
<dbReference type="FunCoup" id="I7LT49">
    <property type="interactions" value="515"/>
</dbReference>
<dbReference type="NCBIfam" id="TIGR00231">
    <property type="entry name" value="small_GTP"/>
    <property type="match status" value="1"/>
</dbReference>
<evidence type="ECO:0000256" key="1">
    <source>
        <dbReference type="ARBA" id="ARBA00007921"/>
    </source>
</evidence>
<dbReference type="GO" id="GO:0019843">
    <property type="term" value="F:rRNA binding"/>
    <property type="evidence" value="ECO:0007669"/>
    <property type="project" value="TreeGrafter"/>
</dbReference>
<comment type="similarity">
    <text evidence="1">Belongs to the TRAFAC class TrmE-Era-EngA-EngB-Septin-like GTPase superfamily. Era GTPase family.</text>
</comment>
<dbReference type="AlphaFoldDB" id="I7LT49"/>
<dbReference type="PANTHER" id="PTHR42698:SF1">
    <property type="entry name" value="GTPASE ERA, MITOCHONDRIAL"/>
    <property type="match status" value="1"/>
</dbReference>
<protein>
    <submittedName>
        <fullName evidence="5">Small GTP-binding domain protein</fullName>
    </submittedName>
</protein>
<dbReference type="Gene3D" id="3.40.50.300">
    <property type="entry name" value="P-loop containing nucleotide triphosphate hydrolases"/>
    <property type="match status" value="1"/>
</dbReference>
<dbReference type="CDD" id="cd04163">
    <property type="entry name" value="Era"/>
    <property type="match status" value="1"/>
</dbReference>
<dbReference type="Proteomes" id="UP000009168">
    <property type="component" value="Unassembled WGS sequence"/>
</dbReference>
<dbReference type="GO" id="GO:0043024">
    <property type="term" value="F:ribosomal small subunit binding"/>
    <property type="evidence" value="ECO:0007669"/>
    <property type="project" value="TreeGrafter"/>
</dbReference>
<evidence type="ECO:0000256" key="2">
    <source>
        <dbReference type="ARBA" id="ARBA00022741"/>
    </source>
</evidence>
<keyword evidence="6" id="KW-1185">Reference proteome</keyword>
<dbReference type="RefSeq" id="XP_001031983.2">
    <property type="nucleotide sequence ID" value="XM_001031983.2"/>
</dbReference>
<sequence length="462" mass="53912">MLSNIIRFRFSINDRLKRFKPPTKIEKQVPKYYPIQHPRKIDSHDSSIITHDKPIHYVTPRFEVPIEVYRDPNTELAEFEQPLNPKSLDVALLGPPNAGKSSLMNYIVKSQISAVSNKANTTYESILGVHTNLEKQTQILFYDTPGITKQYKYSKAYVTRAWDILNDVNKAIFMIDGVKTLDDKIREALKRLNSLKYNEKANKKIDQITQLNQDDPVYKEKLKHILSTDHNKADITDESYGSSSFPKVLVVNKMDLCTNKKKLNWIVSEIEDLSKFDHKFFISCETGYGIPQLLEYLESEAIPSQWKRHPKIKTDLSKVDIIEQIVKSAIFSRYFEEVPYQTGISLKEFSQRNDGLIKLHFELDVQTEHQKKILTGYKGRNVLELISQTKIELIKLFQRDFDITIKIKVRKSSLEEENFKVEEITSDNYGERVTEKLLLQHKEGRKQIIEQLEHFLTYPLLK</sequence>
<evidence type="ECO:0000313" key="6">
    <source>
        <dbReference type="Proteomes" id="UP000009168"/>
    </source>
</evidence>
<accession>I7LT49</accession>
<dbReference type="InterPro" id="IPR009019">
    <property type="entry name" value="KH_sf_prok-type"/>
</dbReference>
<dbReference type="InterPro" id="IPR006073">
    <property type="entry name" value="GTP-bd"/>
</dbReference>
<feature type="domain" description="G" evidence="4">
    <location>
        <begin position="89"/>
        <end position="192"/>
    </location>
</feature>
<gene>
    <name evidence="5" type="ORF">TTHERM_00716260</name>
</gene>
<dbReference type="Gene3D" id="3.30.300.20">
    <property type="match status" value="1"/>
</dbReference>
<name>I7LT49_TETTS</name>